<dbReference type="EMBL" id="GIFC01002283">
    <property type="protein sequence ID" value="MXU84366.1"/>
    <property type="molecule type" value="Transcribed_RNA"/>
</dbReference>
<reference evidence="2" key="1">
    <citation type="submission" date="2019-12" db="EMBL/GenBank/DDBJ databases">
        <title>An insight into the sialome of adult female Ixodes ricinus ticks feeding for 6 days.</title>
        <authorList>
            <person name="Perner J."/>
            <person name="Ribeiro J.M.C."/>
        </authorList>
    </citation>
    <scope>NUCLEOTIDE SEQUENCE</scope>
    <source>
        <strain evidence="2">Semi-engorged</strain>
        <tissue evidence="2">Salivary glands</tissue>
    </source>
</reference>
<dbReference type="AlphaFoldDB" id="A0A6B0U887"/>
<protein>
    <submittedName>
        <fullName evidence="2">Putative secreted protein</fullName>
    </submittedName>
</protein>
<name>A0A6B0U887_IXORI</name>
<sequence length="80" mass="9205">MLFTAFCFLDIVSLLLFRAATEHPSAAKHRFIVPGSFRVPWTCFYFLLFSDRRRSASYLFLCDGKLAFKLFVISGGSRNE</sequence>
<keyword evidence="1" id="KW-0732">Signal</keyword>
<evidence type="ECO:0000256" key="1">
    <source>
        <dbReference type="SAM" id="SignalP"/>
    </source>
</evidence>
<evidence type="ECO:0000313" key="2">
    <source>
        <dbReference type="EMBL" id="MXU84366.1"/>
    </source>
</evidence>
<proteinExistence type="predicted"/>
<accession>A0A6B0U887</accession>
<organism evidence="2">
    <name type="scientific">Ixodes ricinus</name>
    <name type="common">Common tick</name>
    <name type="synonym">Acarus ricinus</name>
    <dbReference type="NCBI Taxonomy" id="34613"/>
    <lineage>
        <taxon>Eukaryota</taxon>
        <taxon>Metazoa</taxon>
        <taxon>Ecdysozoa</taxon>
        <taxon>Arthropoda</taxon>
        <taxon>Chelicerata</taxon>
        <taxon>Arachnida</taxon>
        <taxon>Acari</taxon>
        <taxon>Parasitiformes</taxon>
        <taxon>Ixodida</taxon>
        <taxon>Ixodoidea</taxon>
        <taxon>Ixodidae</taxon>
        <taxon>Ixodinae</taxon>
        <taxon>Ixodes</taxon>
    </lineage>
</organism>
<feature type="chain" id="PRO_5025495018" evidence="1">
    <location>
        <begin position="23"/>
        <end position="80"/>
    </location>
</feature>
<feature type="signal peptide" evidence="1">
    <location>
        <begin position="1"/>
        <end position="22"/>
    </location>
</feature>